<dbReference type="InterPro" id="IPR011991">
    <property type="entry name" value="ArsR-like_HTH"/>
</dbReference>
<organism evidence="2 3">
    <name type="scientific">Sinisalibacter aestuarii</name>
    <dbReference type="NCBI Taxonomy" id="2949426"/>
    <lineage>
        <taxon>Bacteria</taxon>
        <taxon>Pseudomonadati</taxon>
        <taxon>Pseudomonadota</taxon>
        <taxon>Alphaproteobacteria</taxon>
        <taxon>Rhodobacterales</taxon>
        <taxon>Roseobacteraceae</taxon>
        <taxon>Sinisalibacter</taxon>
    </lineage>
</organism>
<dbReference type="PRINTS" id="PR00778">
    <property type="entry name" value="HTHARSR"/>
</dbReference>
<sequence length="117" mass="12872">MTNDERIAAAFTALSHPRRVHLFRLLCEQPELGRSLLSLRRATGYKEAPLIHHLRVMERAGLICRKRTGATMRHSLTPGRLGGAMESVTALKRGARLIARAAPEDRTGVVDAIGVSH</sequence>
<evidence type="ECO:0000259" key="1">
    <source>
        <dbReference type="PROSITE" id="PS50987"/>
    </source>
</evidence>
<dbReference type="RefSeq" id="WP_281840688.1">
    <property type="nucleotide sequence ID" value="NZ_BROH01000001.1"/>
</dbReference>
<evidence type="ECO:0000313" key="3">
    <source>
        <dbReference type="Proteomes" id="UP001144205"/>
    </source>
</evidence>
<dbReference type="Gene3D" id="1.10.10.10">
    <property type="entry name" value="Winged helix-like DNA-binding domain superfamily/Winged helix DNA-binding domain"/>
    <property type="match status" value="1"/>
</dbReference>
<dbReference type="SMART" id="SM00418">
    <property type="entry name" value="HTH_ARSR"/>
    <property type="match status" value="1"/>
</dbReference>
<dbReference type="InterPro" id="IPR036388">
    <property type="entry name" value="WH-like_DNA-bd_sf"/>
</dbReference>
<proteinExistence type="predicted"/>
<keyword evidence="3" id="KW-1185">Reference proteome</keyword>
<dbReference type="SUPFAM" id="SSF46785">
    <property type="entry name" value="Winged helix' DNA-binding domain"/>
    <property type="match status" value="1"/>
</dbReference>
<evidence type="ECO:0000313" key="2">
    <source>
        <dbReference type="EMBL" id="GKY86732.1"/>
    </source>
</evidence>
<gene>
    <name evidence="2" type="ORF">STA1M1_06010</name>
</gene>
<dbReference type="CDD" id="cd00090">
    <property type="entry name" value="HTH_ARSR"/>
    <property type="match status" value="1"/>
</dbReference>
<dbReference type="InterPro" id="IPR001845">
    <property type="entry name" value="HTH_ArsR_DNA-bd_dom"/>
</dbReference>
<reference evidence="2" key="1">
    <citation type="journal article" date="2023" name="Int. J. Syst. Evol. Microbiol.">
        <title>Sinisalibacter aestuarii sp. nov., isolated from estuarine sediment of the Arakawa River.</title>
        <authorList>
            <person name="Arafat S.T."/>
            <person name="Hirano S."/>
            <person name="Sato A."/>
            <person name="Takeuchi K."/>
            <person name="Yasuda T."/>
            <person name="Terahara T."/>
            <person name="Hamada M."/>
            <person name="Kobayashi T."/>
        </authorList>
    </citation>
    <scope>NUCLEOTIDE SEQUENCE</scope>
    <source>
        <strain evidence="2">B-399</strain>
    </source>
</reference>
<accession>A0ABQ5LP09</accession>
<dbReference type="InterPro" id="IPR036390">
    <property type="entry name" value="WH_DNA-bd_sf"/>
</dbReference>
<dbReference type="PROSITE" id="PS50987">
    <property type="entry name" value="HTH_ARSR_2"/>
    <property type="match status" value="1"/>
</dbReference>
<comment type="caution">
    <text evidence="2">The sequence shown here is derived from an EMBL/GenBank/DDBJ whole genome shotgun (WGS) entry which is preliminary data.</text>
</comment>
<feature type="domain" description="HTH arsR-type" evidence="1">
    <location>
        <begin position="1"/>
        <end position="96"/>
    </location>
</feature>
<protein>
    <recommendedName>
        <fullName evidence="1">HTH arsR-type domain-containing protein</fullName>
    </recommendedName>
</protein>
<name>A0ABQ5LP09_9RHOB</name>
<dbReference type="EMBL" id="BROH01000001">
    <property type="protein sequence ID" value="GKY86732.1"/>
    <property type="molecule type" value="Genomic_DNA"/>
</dbReference>
<dbReference type="Proteomes" id="UP001144205">
    <property type="component" value="Unassembled WGS sequence"/>
</dbReference>